<organism evidence="6 7">
    <name type="scientific">Lolium multiflorum</name>
    <name type="common">Italian ryegrass</name>
    <name type="synonym">Lolium perenne subsp. multiflorum</name>
    <dbReference type="NCBI Taxonomy" id="4521"/>
    <lineage>
        <taxon>Eukaryota</taxon>
        <taxon>Viridiplantae</taxon>
        <taxon>Streptophyta</taxon>
        <taxon>Embryophyta</taxon>
        <taxon>Tracheophyta</taxon>
        <taxon>Spermatophyta</taxon>
        <taxon>Magnoliopsida</taxon>
        <taxon>Liliopsida</taxon>
        <taxon>Poales</taxon>
        <taxon>Poaceae</taxon>
        <taxon>BOP clade</taxon>
        <taxon>Pooideae</taxon>
        <taxon>Poodae</taxon>
        <taxon>Poeae</taxon>
        <taxon>Poeae Chloroplast Group 2 (Poeae type)</taxon>
        <taxon>Loliodinae</taxon>
        <taxon>Loliinae</taxon>
        <taxon>Lolium</taxon>
    </lineage>
</organism>
<evidence type="ECO:0000313" key="6">
    <source>
        <dbReference type="EMBL" id="KAK1612998.1"/>
    </source>
</evidence>
<dbReference type="Proteomes" id="UP001231189">
    <property type="component" value="Unassembled WGS sequence"/>
</dbReference>
<dbReference type="Pfam" id="PF00931">
    <property type="entry name" value="NB-ARC"/>
    <property type="match status" value="1"/>
</dbReference>
<dbReference type="Gene3D" id="3.40.50.300">
    <property type="entry name" value="P-loop containing nucleotide triphosphate hydrolases"/>
    <property type="match status" value="1"/>
</dbReference>
<dbReference type="GO" id="GO:0043531">
    <property type="term" value="F:ADP binding"/>
    <property type="evidence" value="ECO:0007669"/>
    <property type="project" value="InterPro"/>
</dbReference>
<dbReference type="Gene3D" id="3.80.10.10">
    <property type="entry name" value="Ribonuclease Inhibitor"/>
    <property type="match status" value="1"/>
</dbReference>
<dbReference type="PANTHER" id="PTHR23155:SF1058">
    <property type="entry name" value="OS11G0668100 PROTEIN"/>
    <property type="match status" value="1"/>
</dbReference>
<dbReference type="AlphaFoldDB" id="A0AAD8R1F3"/>
<dbReference type="FunFam" id="1.10.10.10:FF:000322">
    <property type="entry name" value="Probable disease resistance protein At1g63360"/>
    <property type="match status" value="1"/>
</dbReference>
<reference evidence="6" key="1">
    <citation type="submission" date="2023-07" db="EMBL/GenBank/DDBJ databases">
        <title>A chromosome-level genome assembly of Lolium multiflorum.</title>
        <authorList>
            <person name="Chen Y."/>
            <person name="Copetti D."/>
            <person name="Kolliker R."/>
            <person name="Studer B."/>
        </authorList>
    </citation>
    <scope>NUCLEOTIDE SEQUENCE</scope>
    <source>
        <strain evidence="6">02402/16</strain>
        <tissue evidence="6">Leaf</tissue>
    </source>
</reference>
<proteinExistence type="predicted"/>
<keyword evidence="7" id="KW-1185">Reference proteome</keyword>
<evidence type="ECO:0000313" key="7">
    <source>
        <dbReference type="Proteomes" id="UP001231189"/>
    </source>
</evidence>
<dbReference type="PRINTS" id="PR00364">
    <property type="entry name" value="DISEASERSIST"/>
</dbReference>
<dbReference type="InterPro" id="IPR044974">
    <property type="entry name" value="Disease_R_plants"/>
</dbReference>
<comment type="caution">
    <text evidence="6">The sequence shown here is derived from an EMBL/GenBank/DDBJ whole genome shotgun (WGS) entry which is preliminary data.</text>
</comment>
<dbReference type="InterPro" id="IPR056789">
    <property type="entry name" value="LRR_R13L1-DRL21"/>
</dbReference>
<dbReference type="GO" id="GO:0042742">
    <property type="term" value="P:defense response to bacterium"/>
    <property type="evidence" value="ECO:0007669"/>
    <property type="project" value="UniProtKB-ARBA"/>
</dbReference>
<evidence type="ECO:0008006" key="8">
    <source>
        <dbReference type="Google" id="ProtNLM"/>
    </source>
</evidence>
<dbReference type="Pfam" id="PF25019">
    <property type="entry name" value="LRR_R13L1-DRL21"/>
    <property type="match status" value="1"/>
</dbReference>
<dbReference type="PANTHER" id="PTHR23155">
    <property type="entry name" value="DISEASE RESISTANCE PROTEIN RP"/>
    <property type="match status" value="1"/>
</dbReference>
<feature type="domain" description="NB-ARC" evidence="3">
    <location>
        <begin position="19"/>
        <end position="111"/>
    </location>
</feature>
<dbReference type="EMBL" id="JAUUTY010000007">
    <property type="protein sequence ID" value="KAK1612998.1"/>
    <property type="molecule type" value="Genomic_DNA"/>
</dbReference>
<dbReference type="Pfam" id="PF23559">
    <property type="entry name" value="WHD_DRP"/>
    <property type="match status" value="1"/>
</dbReference>
<evidence type="ECO:0000259" key="4">
    <source>
        <dbReference type="Pfam" id="PF23559"/>
    </source>
</evidence>
<evidence type="ECO:0000256" key="1">
    <source>
        <dbReference type="ARBA" id="ARBA00022737"/>
    </source>
</evidence>
<protein>
    <recommendedName>
        <fullName evidence="8">NB-ARC domain-containing protein</fullName>
    </recommendedName>
</protein>
<gene>
    <name evidence="6" type="ORF">QYE76_036671</name>
</gene>
<dbReference type="InterPro" id="IPR032675">
    <property type="entry name" value="LRR_dom_sf"/>
</dbReference>
<keyword evidence="2" id="KW-0611">Plant defense</keyword>
<feature type="domain" description="Disease resistance protein winged helix" evidence="4">
    <location>
        <begin position="193"/>
        <end position="272"/>
    </location>
</feature>
<dbReference type="InterPro" id="IPR027417">
    <property type="entry name" value="P-loop_NTPase"/>
</dbReference>
<dbReference type="SUPFAM" id="SSF52058">
    <property type="entry name" value="L domain-like"/>
    <property type="match status" value="1"/>
</dbReference>
<dbReference type="InterPro" id="IPR036388">
    <property type="entry name" value="WH-like_DNA-bd_sf"/>
</dbReference>
<keyword evidence="1" id="KW-0677">Repeat</keyword>
<evidence type="ECO:0000256" key="2">
    <source>
        <dbReference type="ARBA" id="ARBA00022821"/>
    </source>
</evidence>
<dbReference type="SUPFAM" id="SSF52540">
    <property type="entry name" value="P-loop containing nucleoside triphosphate hydrolases"/>
    <property type="match status" value="1"/>
</dbReference>
<evidence type="ECO:0000259" key="5">
    <source>
        <dbReference type="Pfam" id="PF25019"/>
    </source>
</evidence>
<dbReference type="InterPro" id="IPR058922">
    <property type="entry name" value="WHD_DRP"/>
</dbReference>
<accession>A0AAD8R1F3</accession>
<sequence>MPSPRKKKVKECPKFHSLNVLKESLEEKLREKRVLLVLDDVWYNISNSEGREELQKLVSPLHVGKAGSRILVTSRTEAALVTLGAEKERCIPISELDDEVFLEMFKHYALRDARVGDNDRRILEMIAEDIAKKLKRSPLAARTVGSRLRERQTVEFWRSEKDRDLLSDTMGALRWSYQYLDEQVKRCFAYCSIFPRGHHLKRDELVKLWVAEGFINTSGPEQEMEDVAKVYFDELLSASFLELGGKEVSSLIDGDLRDVYYFTIHDLMCDLAEEVAGKDSFRIEKDFTGEVPQDVRYIFVGTYNSKMLTEKISGLKNLRTLIIHPSIQLNSTEWQAFERMFDMLMGLQKLRVLKLGFNGNDLNEYVFVLKDSIGRLTHLRYFAFRMNQRMKLTVPGNFTELYHMQVVDFGDYTELVFSNNSEDMFFRETNEDMMNLINLRCAIPQAIMRFPNVGGLAWLQMLVPFFLRKEQGYELHQLKHLNKLQELGIFGLDDIQSKEEALDANLAGKEKLTKLDLVWVSESCSPEVQAEVLEGLCPSKYLEKLSIDGYHGVKLPKWMMSEHNGGPKNLKELKLESWREPDLALVVLRAFTHLHLLHLRKCSWDALPDMEHLTSLKELGIFDCMNMRLLGTLPKSLDMFIVCHCKPEFERLCIHYWSRLHQRLYTPWKVHI</sequence>
<dbReference type="GO" id="GO:0009626">
    <property type="term" value="P:plant-type hypersensitive response"/>
    <property type="evidence" value="ECO:0007669"/>
    <property type="project" value="UniProtKB-ARBA"/>
</dbReference>
<name>A0AAD8R1F3_LOLMU</name>
<dbReference type="InterPro" id="IPR002182">
    <property type="entry name" value="NB-ARC"/>
</dbReference>
<dbReference type="Gene3D" id="1.10.10.10">
    <property type="entry name" value="Winged helix-like DNA-binding domain superfamily/Winged helix DNA-binding domain"/>
    <property type="match status" value="1"/>
</dbReference>
<feature type="domain" description="R13L1/DRL21-like LRR repeat region" evidence="5">
    <location>
        <begin position="475"/>
        <end position="578"/>
    </location>
</feature>
<evidence type="ECO:0000259" key="3">
    <source>
        <dbReference type="Pfam" id="PF00931"/>
    </source>
</evidence>
<dbReference type="GO" id="GO:0002758">
    <property type="term" value="P:innate immune response-activating signaling pathway"/>
    <property type="evidence" value="ECO:0007669"/>
    <property type="project" value="UniProtKB-ARBA"/>
</dbReference>